<dbReference type="PROSITE" id="PS51384">
    <property type="entry name" value="FAD_FR"/>
    <property type="match status" value="1"/>
</dbReference>
<dbReference type="SUPFAM" id="SSF52218">
    <property type="entry name" value="Flavoproteins"/>
    <property type="match status" value="1"/>
</dbReference>
<evidence type="ECO:0000256" key="4">
    <source>
        <dbReference type="ARBA" id="ARBA00023797"/>
    </source>
</evidence>
<keyword evidence="2" id="KW-0288">FMN</keyword>
<dbReference type="Pfam" id="PF00175">
    <property type="entry name" value="NAD_binding_1"/>
    <property type="match status" value="1"/>
</dbReference>
<dbReference type="EC" id="1.6.2.4" evidence="4"/>
<dbReference type="InterPro" id="IPR039261">
    <property type="entry name" value="FNR_nucleotide-bd"/>
</dbReference>
<dbReference type="InterPro" id="IPR001709">
    <property type="entry name" value="Flavoprot_Pyr_Nucl_cyt_Rdtase"/>
</dbReference>
<dbReference type="PANTHER" id="PTHR19384:SF17">
    <property type="entry name" value="NADPH--CYTOCHROME P450 REDUCTASE"/>
    <property type="match status" value="1"/>
</dbReference>
<dbReference type="InterPro" id="IPR001094">
    <property type="entry name" value="Flavdoxin-like"/>
</dbReference>
<dbReference type="InterPro" id="IPR017927">
    <property type="entry name" value="FAD-bd_FR_type"/>
</dbReference>
<evidence type="ECO:0000256" key="2">
    <source>
        <dbReference type="ARBA" id="ARBA00022643"/>
    </source>
</evidence>
<reference evidence="7 8" key="1">
    <citation type="submission" date="2024-09" db="EMBL/GenBank/DDBJ databases">
        <title>Novel species of the genus Pelomonas and Roseateles isolated from streams.</title>
        <authorList>
            <person name="Lu H."/>
        </authorList>
    </citation>
    <scope>NUCLEOTIDE SEQUENCE [LARGE SCALE GENOMIC DNA]</scope>
    <source>
        <strain evidence="7 8">BYS96W</strain>
    </source>
</reference>
<proteinExistence type="predicted"/>
<dbReference type="SUPFAM" id="SSF52343">
    <property type="entry name" value="Ferredoxin reductase-like, C-terminal NADP-linked domain"/>
    <property type="match status" value="1"/>
</dbReference>
<dbReference type="Pfam" id="PF00258">
    <property type="entry name" value="Flavodoxin_1"/>
    <property type="match status" value="1"/>
</dbReference>
<evidence type="ECO:0000259" key="6">
    <source>
        <dbReference type="PROSITE" id="PS51384"/>
    </source>
</evidence>
<sequence length="456" mass="48917">MSRELWAALLVAGYALLCFACWWRHRRRHALAQADAAALLPASEAGTPLLVLHASQTGAAEALAWQTARALHLAGLPVRVLPLGQAQPADLAGARQALFIAATCGEGDAPDSAVPFVRDVMGRDDIDLGTLHIAVLALGDATYAQFCGFGRTLDAWLLARGAQPLFPRLDVDREDATTLAEWRRHLSHVAGSSDSLSWDDQPFTPWRLVERRVLNPGSAGAPVVHLGFEPLGADLPDWQAGDLVQLQLDDAEDRVPREYTLASLPANGRLELMVRLLRRDDGSTGRASGWLAQGLALGGSAALRLRAHSAFRIGDNAARPLILIGNGTGLAGLRAHLKARQHAASPAPAWLIYGERQQAHDAHYADEIAAWQASGVLAHADLAFSRDAGNGPRYVQHALALQRERLVAWVDNGAAIYVCGSLEGMAAGVQALLCEVLGAQRVDALIAQGRYRRDVY</sequence>
<dbReference type="SUPFAM" id="SSF63380">
    <property type="entry name" value="Riboflavin synthase domain-like"/>
    <property type="match status" value="1"/>
</dbReference>
<evidence type="ECO:0000313" key="7">
    <source>
        <dbReference type="EMBL" id="MFG6457379.1"/>
    </source>
</evidence>
<dbReference type="EMBL" id="JBIGIA010000007">
    <property type="protein sequence ID" value="MFG6457379.1"/>
    <property type="molecule type" value="Genomic_DNA"/>
</dbReference>
<evidence type="ECO:0000256" key="1">
    <source>
        <dbReference type="ARBA" id="ARBA00022630"/>
    </source>
</evidence>
<evidence type="ECO:0000256" key="3">
    <source>
        <dbReference type="ARBA" id="ARBA00022982"/>
    </source>
</evidence>
<dbReference type="PROSITE" id="PS50902">
    <property type="entry name" value="FLAVODOXIN_LIKE"/>
    <property type="match status" value="1"/>
</dbReference>
<dbReference type="InterPro" id="IPR017938">
    <property type="entry name" value="Riboflavin_synthase-like_b-brl"/>
</dbReference>
<dbReference type="PRINTS" id="PR00369">
    <property type="entry name" value="FLAVODOXIN"/>
</dbReference>
<keyword evidence="8" id="KW-1185">Reference proteome</keyword>
<dbReference type="CDD" id="cd06200">
    <property type="entry name" value="SiR_like1"/>
    <property type="match status" value="1"/>
</dbReference>
<dbReference type="InterPro" id="IPR029039">
    <property type="entry name" value="Flavoprotein-like_sf"/>
</dbReference>
<dbReference type="Proteomes" id="UP001606305">
    <property type="component" value="Unassembled WGS sequence"/>
</dbReference>
<dbReference type="PRINTS" id="PR00371">
    <property type="entry name" value="FPNCR"/>
</dbReference>
<dbReference type="Gene3D" id="3.40.50.80">
    <property type="entry name" value="Nucleotide-binding domain of ferredoxin-NADP reductase (FNR) module"/>
    <property type="match status" value="1"/>
</dbReference>
<dbReference type="InterPro" id="IPR001433">
    <property type="entry name" value="OxRdtase_FAD/NAD-bd"/>
</dbReference>
<evidence type="ECO:0000313" key="8">
    <source>
        <dbReference type="Proteomes" id="UP001606305"/>
    </source>
</evidence>
<keyword evidence="1" id="KW-0285">Flavoprotein</keyword>
<comment type="caution">
    <text evidence="7">The sequence shown here is derived from an EMBL/GenBank/DDBJ whole genome shotgun (WGS) entry which is preliminary data.</text>
</comment>
<dbReference type="Gene3D" id="2.40.30.10">
    <property type="entry name" value="Translation factors"/>
    <property type="match status" value="1"/>
</dbReference>
<organism evidence="7 8">
    <name type="scientific">Pelomonas nitida</name>
    <dbReference type="NCBI Taxonomy" id="3299027"/>
    <lineage>
        <taxon>Bacteria</taxon>
        <taxon>Pseudomonadati</taxon>
        <taxon>Pseudomonadota</taxon>
        <taxon>Betaproteobacteria</taxon>
        <taxon>Burkholderiales</taxon>
        <taxon>Sphaerotilaceae</taxon>
        <taxon>Roseateles</taxon>
    </lineage>
</organism>
<feature type="domain" description="FAD-binding FR-type" evidence="6">
    <location>
        <begin position="201"/>
        <end position="314"/>
    </location>
</feature>
<accession>A0ABW7G613</accession>
<feature type="domain" description="Flavodoxin-like" evidence="5">
    <location>
        <begin position="49"/>
        <end position="187"/>
    </location>
</feature>
<gene>
    <name evidence="7" type="ORF">ACG00X_11095</name>
</gene>
<evidence type="ECO:0000259" key="5">
    <source>
        <dbReference type="PROSITE" id="PS50902"/>
    </source>
</evidence>
<dbReference type="Gene3D" id="3.40.50.360">
    <property type="match status" value="1"/>
</dbReference>
<dbReference type="InterPro" id="IPR008254">
    <property type="entry name" value="Flavodoxin/NO_synth"/>
</dbReference>
<dbReference type="PANTHER" id="PTHR19384">
    <property type="entry name" value="NITRIC OXIDE SYNTHASE-RELATED"/>
    <property type="match status" value="1"/>
</dbReference>
<keyword evidence="3" id="KW-0249">Electron transport</keyword>
<protein>
    <recommendedName>
        <fullName evidence="4">NADPH--hemoprotein reductase</fullName>
        <ecNumber evidence="4">1.6.2.4</ecNumber>
    </recommendedName>
</protein>
<name>A0ABW7G613_9BURK</name>
<dbReference type="RefSeq" id="WP_394488241.1">
    <property type="nucleotide sequence ID" value="NZ_JBIGIA010000007.1"/>
</dbReference>
<keyword evidence="3" id="KW-0813">Transport</keyword>